<gene>
    <name evidence="1" type="ORF">RFULGI_LOCUS8365</name>
</gene>
<feature type="non-terminal residue" evidence="1">
    <location>
        <position position="1"/>
    </location>
</feature>
<dbReference type="OrthoDB" id="2442205at2759"/>
<proteinExistence type="predicted"/>
<name>A0A9N9DQI8_9GLOM</name>
<accession>A0A9N9DQI8</accession>
<dbReference type="EMBL" id="CAJVPZ010013433">
    <property type="protein sequence ID" value="CAG8648778.1"/>
    <property type="molecule type" value="Genomic_DNA"/>
</dbReference>
<protein>
    <submittedName>
        <fullName evidence="1">16192_t:CDS:1</fullName>
    </submittedName>
</protein>
<organism evidence="1 2">
    <name type="scientific">Racocetra fulgida</name>
    <dbReference type="NCBI Taxonomy" id="60492"/>
    <lineage>
        <taxon>Eukaryota</taxon>
        <taxon>Fungi</taxon>
        <taxon>Fungi incertae sedis</taxon>
        <taxon>Mucoromycota</taxon>
        <taxon>Glomeromycotina</taxon>
        <taxon>Glomeromycetes</taxon>
        <taxon>Diversisporales</taxon>
        <taxon>Gigasporaceae</taxon>
        <taxon>Racocetra</taxon>
    </lineage>
</organism>
<dbReference type="AlphaFoldDB" id="A0A9N9DQI8"/>
<reference evidence="1" key="1">
    <citation type="submission" date="2021-06" db="EMBL/GenBank/DDBJ databases">
        <authorList>
            <person name="Kallberg Y."/>
            <person name="Tangrot J."/>
            <person name="Rosling A."/>
        </authorList>
    </citation>
    <scope>NUCLEOTIDE SEQUENCE</scope>
    <source>
        <strain evidence="1">IN212</strain>
    </source>
</reference>
<dbReference type="Proteomes" id="UP000789396">
    <property type="component" value="Unassembled WGS sequence"/>
</dbReference>
<keyword evidence="2" id="KW-1185">Reference proteome</keyword>
<evidence type="ECO:0000313" key="2">
    <source>
        <dbReference type="Proteomes" id="UP000789396"/>
    </source>
</evidence>
<evidence type="ECO:0000313" key="1">
    <source>
        <dbReference type="EMBL" id="CAG8648778.1"/>
    </source>
</evidence>
<comment type="caution">
    <text evidence="1">The sequence shown here is derived from an EMBL/GenBank/DDBJ whole genome shotgun (WGS) entry which is preliminary data.</text>
</comment>
<sequence length="134" mass="15504">LSDATEILHVEVSGPPYKPEKKHTVGDAKKLLMMAVCNLSSKQLDLLKKKKYLALELASCIIPFSFEAIMCYSKIFNFFAVIRNEFIEREKIQKKIRCFIPSVEDDTGDLREWINLPDEVTEDDMDELLLYDVQ</sequence>